<dbReference type="KEGG" id="tva:4768098"/>
<evidence type="ECO:0000313" key="2">
    <source>
        <dbReference type="Proteomes" id="UP000001542"/>
    </source>
</evidence>
<sequence length="138" mass="16220">MFIFLIKIAAQFKVFCHFFVNHFGTKQYAIITTSTFDNPPKVYPFDIQMDTYNLLKKSALGSYHTSDIRRWSSSFYVSPNDVNFLNKRRKEEKNAEKEEIKIEPLKVRDIREVSIDETVIDLTPVSFVVDPNDFLKIE</sequence>
<dbReference type="VEuPathDB" id="TrichDB:TVAG_088810"/>
<dbReference type="EMBL" id="DS113343">
    <property type="protein sequence ID" value="EAY10166.1"/>
    <property type="molecule type" value="Genomic_DNA"/>
</dbReference>
<dbReference type="InParanoid" id="A2EB26"/>
<organism evidence="1 2">
    <name type="scientific">Trichomonas vaginalis (strain ATCC PRA-98 / G3)</name>
    <dbReference type="NCBI Taxonomy" id="412133"/>
    <lineage>
        <taxon>Eukaryota</taxon>
        <taxon>Metamonada</taxon>
        <taxon>Parabasalia</taxon>
        <taxon>Trichomonadida</taxon>
        <taxon>Trichomonadidae</taxon>
        <taxon>Trichomonas</taxon>
    </lineage>
</organism>
<dbReference type="AlphaFoldDB" id="A2EB26"/>
<reference evidence="1" key="2">
    <citation type="journal article" date="2007" name="Science">
        <title>Draft genome sequence of the sexually transmitted pathogen Trichomonas vaginalis.</title>
        <authorList>
            <person name="Carlton J.M."/>
            <person name="Hirt R.P."/>
            <person name="Silva J.C."/>
            <person name="Delcher A.L."/>
            <person name="Schatz M."/>
            <person name="Zhao Q."/>
            <person name="Wortman J.R."/>
            <person name="Bidwell S.L."/>
            <person name="Alsmark U.C.M."/>
            <person name="Besteiro S."/>
            <person name="Sicheritz-Ponten T."/>
            <person name="Noel C.J."/>
            <person name="Dacks J.B."/>
            <person name="Foster P.G."/>
            <person name="Simillion C."/>
            <person name="Van de Peer Y."/>
            <person name="Miranda-Saavedra D."/>
            <person name="Barton G.J."/>
            <person name="Westrop G.D."/>
            <person name="Mueller S."/>
            <person name="Dessi D."/>
            <person name="Fiori P.L."/>
            <person name="Ren Q."/>
            <person name="Paulsen I."/>
            <person name="Zhang H."/>
            <person name="Bastida-Corcuera F.D."/>
            <person name="Simoes-Barbosa A."/>
            <person name="Brown M.T."/>
            <person name="Hayes R.D."/>
            <person name="Mukherjee M."/>
            <person name="Okumura C.Y."/>
            <person name="Schneider R."/>
            <person name="Smith A.J."/>
            <person name="Vanacova S."/>
            <person name="Villalvazo M."/>
            <person name="Haas B.J."/>
            <person name="Pertea M."/>
            <person name="Feldblyum T.V."/>
            <person name="Utterback T.R."/>
            <person name="Shu C.L."/>
            <person name="Osoegawa K."/>
            <person name="de Jong P.J."/>
            <person name="Hrdy I."/>
            <person name="Horvathova L."/>
            <person name="Zubacova Z."/>
            <person name="Dolezal P."/>
            <person name="Malik S.B."/>
            <person name="Logsdon J.M. Jr."/>
            <person name="Henze K."/>
            <person name="Gupta A."/>
            <person name="Wang C.C."/>
            <person name="Dunne R.L."/>
            <person name="Upcroft J.A."/>
            <person name="Upcroft P."/>
            <person name="White O."/>
            <person name="Salzberg S.L."/>
            <person name="Tang P."/>
            <person name="Chiu C.-H."/>
            <person name="Lee Y.-S."/>
            <person name="Embley T.M."/>
            <person name="Coombs G.H."/>
            <person name="Mottram J.C."/>
            <person name="Tachezy J."/>
            <person name="Fraser-Liggett C.M."/>
            <person name="Johnson P.J."/>
        </authorList>
    </citation>
    <scope>NUCLEOTIDE SEQUENCE [LARGE SCALE GENOMIC DNA]</scope>
    <source>
        <strain evidence="1">G3</strain>
    </source>
</reference>
<proteinExistence type="predicted"/>
<dbReference type="Proteomes" id="UP000001542">
    <property type="component" value="Unassembled WGS sequence"/>
</dbReference>
<keyword evidence="2" id="KW-1185">Reference proteome</keyword>
<reference evidence="1" key="1">
    <citation type="submission" date="2006-10" db="EMBL/GenBank/DDBJ databases">
        <authorList>
            <person name="Amadeo P."/>
            <person name="Zhao Q."/>
            <person name="Wortman J."/>
            <person name="Fraser-Liggett C."/>
            <person name="Carlton J."/>
        </authorList>
    </citation>
    <scope>NUCLEOTIDE SEQUENCE</scope>
    <source>
        <strain evidence="1">G3</strain>
    </source>
</reference>
<protein>
    <submittedName>
        <fullName evidence="1">Uncharacterized protein</fullName>
    </submittedName>
</protein>
<evidence type="ECO:0000313" key="1">
    <source>
        <dbReference type="EMBL" id="EAY10166.1"/>
    </source>
</evidence>
<accession>A2EB26</accession>
<dbReference type="RefSeq" id="XP_001322389.1">
    <property type="nucleotide sequence ID" value="XM_001322354.1"/>
</dbReference>
<gene>
    <name evidence="1" type="ORF">TVAG_088810</name>
</gene>
<dbReference type="VEuPathDB" id="TrichDB:TVAGG3_0397780"/>
<name>A2EB26_TRIV3</name>